<dbReference type="AlphaFoldDB" id="A0AAX6RHX6"/>
<dbReference type="GeneID" id="101720604"/>
<feature type="region of interest" description="Disordered" evidence="1">
    <location>
        <begin position="143"/>
        <end position="166"/>
    </location>
</feature>
<dbReference type="Proteomes" id="UP000694906">
    <property type="component" value="Unplaced"/>
</dbReference>
<dbReference type="RefSeq" id="XP_021095918.1">
    <property type="nucleotide sequence ID" value="XM_021240259.1"/>
</dbReference>
<accession>A0AAX6RHX6</accession>
<name>A0AAX6RHX6_HETGA</name>
<feature type="region of interest" description="Disordered" evidence="1">
    <location>
        <begin position="195"/>
        <end position="237"/>
    </location>
</feature>
<feature type="region of interest" description="Disordered" evidence="1">
    <location>
        <begin position="287"/>
        <end position="309"/>
    </location>
</feature>
<reference evidence="3" key="1">
    <citation type="submission" date="2025-08" db="UniProtKB">
        <authorList>
            <consortium name="RefSeq"/>
        </authorList>
    </citation>
    <scope>IDENTIFICATION</scope>
</reference>
<keyword evidence="2" id="KW-1185">Reference proteome</keyword>
<proteinExistence type="predicted"/>
<feature type="compositionally biased region" description="Polar residues" evidence="1">
    <location>
        <begin position="221"/>
        <end position="237"/>
    </location>
</feature>
<protein>
    <submittedName>
        <fullName evidence="3">Uncharacterized protein LOC101720604</fullName>
    </submittedName>
</protein>
<gene>
    <name evidence="3" type="primary">LOC101720604</name>
</gene>
<organism evidence="2 3">
    <name type="scientific">Heterocephalus glaber</name>
    <name type="common">Naked mole rat</name>
    <dbReference type="NCBI Taxonomy" id="10181"/>
    <lineage>
        <taxon>Eukaryota</taxon>
        <taxon>Metazoa</taxon>
        <taxon>Chordata</taxon>
        <taxon>Craniata</taxon>
        <taxon>Vertebrata</taxon>
        <taxon>Euteleostomi</taxon>
        <taxon>Mammalia</taxon>
        <taxon>Eutheria</taxon>
        <taxon>Euarchontoglires</taxon>
        <taxon>Glires</taxon>
        <taxon>Rodentia</taxon>
        <taxon>Hystricomorpha</taxon>
        <taxon>Bathyergidae</taxon>
        <taxon>Heterocephalus</taxon>
    </lineage>
</organism>
<evidence type="ECO:0000313" key="3">
    <source>
        <dbReference type="RefSeq" id="XP_021095918.1"/>
    </source>
</evidence>
<evidence type="ECO:0000256" key="1">
    <source>
        <dbReference type="SAM" id="MobiDB-lite"/>
    </source>
</evidence>
<sequence>MPCDVEASDLSGLCAGTSKMEKKLMWWRTPMISAPQRLRQEDLREFKASLNYIAGFCLKKPTQNKSGHFTVCLKSLVAPPIPRMRPVAILGPAGPLWVPCHGAHHTELILMPCATPAGPCAQSVFPNHALPTKLLFNCQDPPTGVGTKASQPRHPHTGHLSASKPACGMQGTAWAAQWGPRMECEVWENQLQLGWGGRPSSVPVPGTKSRKRGQWGGSQGGKQDNPSPTPGTGATLSSYCPLLSSSRVQLMLPTTQEPRIQLLTAWETQAHVGSASGMHPGPHHLVTPTPPAKHRRTPKAKACPPHWPE</sequence>
<evidence type="ECO:0000313" key="2">
    <source>
        <dbReference type="Proteomes" id="UP000694906"/>
    </source>
</evidence>